<evidence type="ECO:0000313" key="1">
    <source>
        <dbReference type="EMBL" id="KAG9321108.1"/>
    </source>
</evidence>
<reference evidence="1" key="1">
    <citation type="submission" date="2021-07" db="EMBL/GenBank/DDBJ databases">
        <title>Draft genome of Mortierella alpina, strain LL118, isolated from an aspen leaf litter sample.</title>
        <authorList>
            <person name="Yang S."/>
            <person name="Vinatzer B.A."/>
        </authorList>
    </citation>
    <scope>NUCLEOTIDE SEQUENCE</scope>
    <source>
        <strain evidence="1">LL118</strain>
    </source>
</reference>
<evidence type="ECO:0000313" key="2">
    <source>
        <dbReference type="Proteomes" id="UP000717515"/>
    </source>
</evidence>
<name>A0A9P7ZYM8_MORAP</name>
<dbReference type="EMBL" id="JAIFTL010000230">
    <property type="protein sequence ID" value="KAG9321108.1"/>
    <property type="molecule type" value="Genomic_DNA"/>
</dbReference>
<accession>A0A9P7ZYM8</accession>
<gene>
    <name evidence="1" type="ORF">KVV02_007337</name>
</gene>
<dbReference type="Proteomes" id="UP000717515">
    <property type="component" value="Unassembled WGS sequence"/>
</dbReference>
<comment type="caution">
    <text evidence="1">The sequence shown here is derived from an EMBL/GenBank/DDBJ whole genome shotgun (WGS) entry which is preliminary data.</text>
</comment>
<dbReference type="AlphaFoldDB" id="A0A9P7ZYM8"/>
<organism evidence="1 2">
    <name type="scientific">Mortierella alpina</name>
    <name type="common">Oleaginous fungus</name>
    <name type="synonym">Mortierella renispora</name>
    <dbReference type="NCBI Taxonomy" id="64518"/>
    <lineage>
        <taxon>Eukaryota</taxon>
        <taxon>Fungi</taxon>
        <taxon>Fungi incertae sedis</taxon>
        <taxon>Mucoromycota</taxon>
        <taxon>Mortierellomycotina</taxon>
        <taxon>Mortierellomycetes</taxon>
        <taxon>Mortierellales</taxon>
        <taxon>Mortierellaceae</taxon>
        <taxon>Mortierella</taxon>
    </lineage>
</organism>
<proteinExistence type="predicted"/>
<sequence length="351" mass="40013">MILSNNIMVTSGTEIGSRLPPLIWRTFRNIKAATMVTLGVTMLARSVVGASKPVTHFVFAEDGNLTAVADIIRRPDIHGVQMIYNWKQLETSKGHYNFSDIKTDLEVLETIDPTKKLFVQLQDRFDLPGNKSRRIPNYLLVEPEYEGGLYMQVNRFTHLPDGWQTKHWVPAVRGRFQDLLSALAQQLDGRIFGINLPETAFDYDGTLPQSICDGYFEGQMENLNHASSVFKKTMVIQYMNFWPCEAPGNQPYMKQAFAEAVSKKTFGLGGPDVRPWAEKQLRSSYHFFNENRHNMSHVAMAVQTPDLDFPNPRTNKTNTIDDFKSFSEDFLGSDIMFWTSHVFNATYPPPL</sequence>
<protein>
    <submittedName>
        <fullName evidence="1">Uncharacterized protein</fullName>
    </submittedName>
</protein>